<name>A0A1C3XJ51_9HYPH</name>
<evidence type="ECO:0008006" key="3">
    <source>
        <dbReference type="Google" id="ProtNLM"/>
    </source>
</evidence>
<reference evidence="1 2" key="1">
    <citation type="submission" date="2016-08" db="EMBL/GenBank/DDBJ databases">
        <authorList>
            <person name="Seilhamer J.J."/>
        </authorList>
    </citation>
    <scope>NUCLEOTIDE SEQUENCE [LARGE SCALE GENOMIC DNA]</scope>
    <source>
        <strain evidence="1 2">P1-7</strain>
    </source>
</reference>
<protein>
    <recommendedName>
        <fullName evidence="3">DUF2946 domain-containing protein</fullName>
    </recommendedName>
</protein>
<dbReference type="EMBL" id="FMAF01000047">
    <property type="protein sequence ID" value="SCB52229.1"/>
    <property type="molecule type" value="Genomic_DNA"/>
</dbReference>
<dbReference type="OrthoDB" id="8383028at2"/>
<dbReference type="AlphaFoldDB" id="A0A1C3XJ51"/>
<evidence type="ECO:0000313" key="2">
    <source>
        <dbReference type="Proteomes" id="UP000199205"/>
    </source>
</evidence>
<sequence>MAADRRRFAWTNAVLIMLVALALLIAPAAGVQAMQCHEHEAHGHSGSAQSSVLAKDVRVPLQGGLHTSDHKACCAVQCGFCIVLASADRIEAPAAIGSFLCFSWGDQTGSGLALPPTLGPPRLPV</sequence>
<accession>A0A1C3XJ51</accession>
<gene>
    <name evidence="1" type="ORF">GA0061101_14718</name>
</gene>
<dbReference type="Proteomes" id="UP000199205">
    <property type="component" value="Unassembled WGS sequence"/>
</dbReference>
<organism evidence="1 2">
    <name type="scientific">Rhizobium lusitanum</name>
    <dbReference type="NCBI Taxonomy" id="293958"/>
    <lineage>
        <taxon>Bacteria</taxon>
        <taxon>Pseudomonadati</taxon>
        <taxon>Pseudomonadota</taxon>
        <taxon>Alphaproteobacteria</taxon>
        <taxon>Hyphomicrobiales</taxon>
        <taxon>Rhizobiaceae</taxon>
        <taxon>Rhizobium/Agrobacterium group</taxon>
        <taxon>Rhizobium</taxon>
    </lineage>
</organism>
<dbReference type="RefSeq" id="WP_092577368.1">
    <property type="nucleotide sequence ID" value="NZ_FMAF01000047.1"/>
</dbReference>
<evidence type="ECO:0000313" key="1">
    <source>
        <dbReference type="EMBL" id="SCB52229.1"/>
    </source>
</evidence>
<proteinExistence type="predicted"/>